<gene>
    <name evidence="1" type="ORF">IHE45_05G042100</name>
</gene>
<dbReference type="EC" id="4.6.1.19" evidence="1"/>
<evidence type="ECO:0000313" key="1">
    <source>
        <dbReference type="EMBL" id="KAH7681164.1"/>
    </source>
</evidence>
<comment type="caution">
    <text evidence="1">The sequence shown here is derived from an EMBL/GenBank/DDBJ whole genome shotgun (WGS) entry which is preliminary data.</text>
</comment>
<sequence length="270" mass="30481">MAVRSKALILVPLFITILCQSIPATATTATTATSSSDVDFLYLTLKWPGTLCNSDKCCKPTTGEPALDFMVEDIKTYNSKTGKIVQNCKTTCQFYVNMMKDYIDELYAHWSDLSCPCNNGLENWKKTWCTYGQCSNLNQHDYIQTALNMSQRANLLEVLRVNDILPSFSTSYKLDLIQRALQANVGSSFHIECVKPWWPIWSMKSQLSKISICLSKNGKSIIGCPFSKEITCDDDVWFYPFTSKMLQPCRGCVTGSDEVIKMTTEDYFAV</sequence>
<accession>A0ACB7W1B9</accession>
<dbReference type="Proteomes" id="UP000827976">
    <property type="component" value="Chromosome 5"/>
</dbReference>
<keyword evidence="2" id="KW-1185">Reference proteome</keyword>
<organism evidence="1 2">
    <name type="scientific">Dioscorea alata</name>
    <name type="common">Purple yam</name>
    <dbReference type="NCBI Taxonomy" id="55571"/>
    <lineage>
        <taxon>Eukaryota</taxon>
        <taxon>Viridiplantae</taxon>
        <taxon>Streptophyta</taxon>
        <taxon>Embryophyta</taxon>
        <taxon>Tracheophyta</taxon>
        <taxon>Spermatophyta</taxon>
        <taxon>Magnoliopsida</taxon>
        <taxon>Liliopsida</taxon>
        <taxon>Dioscoreales</taxon>
        <taxon>Dioscoreaceae</taxon>
        <taxon>Dioscorea</taxon>
    </lineage>
</organism>
<proteinExistence type="predicted"/>
<keyword evidence="1" id="KW-0456">Lyase</keyword>
<evidence type="ECO:0000313" key="2">
    <source>
        <dbReference type="Proteomes" id="UP000827976"/>
    </source>
</evidence>
<protein>
    <submittedName>
        <fullName evidence="1">Ribonuclease T2-like protein</fullName>
        <ecNumber evidence="1">4.6.1.19</ecNumber>
    </submittedName>
</protein>
<reference evidence="2" key="1">
    <citation type="journal article" date="2022" name="Nat. Commun.">
        <title>Chromosome evolution and the genetic basis of agronomically important traits in greater yam.</title>
        <authorList>
            <person name="Bredeson J.V."/>
            <person name="Lyons J.B."/>
            <person name="Oniyinde I.O."/>
            <person name="Okereke N.R."/>
            <person name="Kolade O."/>
            <person name="Nnabue I."/>
            <person name="Nwadili C.O."/>
            <person name="Hribova E."/>
            <person name="Parker M."/>
            <person name="Nwogha J."/>
            <person name="Shu S."/>
            <person name="Carlson J."/>
            <person name="Kariba R."/>
            <person name="Muthemba S."/>
            <person name="Knop K."/>
            <person name="Barton G.J."/>
            <person name="Sherwood A.V."/>
            <person name="Lopez-Montes A."/>
            <person name="Asiedu R."/>
            <person name="Jamnadass R."/>
            <person name="Muchugi A."/>
            <person name="Goodstein D."/>
            <person name="Egesi C.N."/>
            <person name="Featherston J."/>
            <person name="Asfaw A."/>
            <person name="Simpson G.G."/>
            <person name="Dolezel J."/>
            <person name="Hendre P.S."/>
            <person name="Van Deynze A."/>
            <person name="Kumar P.L."/>
            <person name="Obidiegwu J.E."/>
            <person name="Bhattacharjee R."/>
            <person name="Rokhsar D.S."/>
        </authorList>
    </citation>
    <scope>NUCLEOTIDE SEQUENCE [LARGE SCALE GENOMIC DNA]</scope>
    <source>
        <strain evidence="2">cv. TDa95/00328</strain>
    </source>
</reference>
<dbReference type="EMBL" id="CM037015">
    <property type="protein sequence ID" value="KAH7681164.1"/>
    <property type="molecule type" value="Genomic_DNA"/>
</dbReference>
<name>A0ACB7W1B9_DIOAL</name>